<sequence length="469" mass="54347">MQSSWIMDAHKPSASRRNRSSIRDRKMALQQDVDKLKKRLRHEENVHRALERAFTRPPGTLPRLPPYLPAHTLELVAEVAVLEEEVVRLEEKVVHFRQGLYQEAVYISSSKKNIDNSADFYEMREKENRSSTDSSKNKQLSPNLKAQPVEIPVKKHPIKRRSVVLQLEKRVTEDCSSEGKNIPDQEEISLIDENPNRISESILKCLMNMFSRMSSKNNRIISFDSDPYNLCSMFGTRDIGPYKHLSSIGSDSIDRDRTTISIFLVQRLKILFRRLARISFKGLSHHEKLAFWINIYNSCMMNAFIEYGVPKCPERVVELMQMATVNVGGHVLNVITIEHFILRLPYHSKYTFSKATEYHEMMTRGILGLELSEPLVTFALSCGSWSSPATSIHLDMFHIKAIGISNSQRSIAIPKLLDWYMLDFAKDFDSLMDWICHQLPTELGKEAMKCVQSFRIMPYEFRFRYLLHT</sequence>
<dbReference type="InterPro" id="IPR025757">
    <property type="entry name" value="MIP1_Leuzipper"/>
</dbReference>
<dbReference type="InterPro" id="IPR006869">
    <property type="entry name" value="DUF547"/>
</dbReference>
<evidence type="ECO:0000313" key="5">
    <source>
        <dbReference type="Proteomes" id="UP000030748"/>
    </source>
</evidence>
<dbReference type="EMBL" id="KI632248">
    <property type="protein sequence ID" value="EYU20970.1"/>
    <property type="molecule type" value="Genomic_DNA"/>
</dbReference>
<reference evidence="4 5" key="1">
    <citation type="journal article" date="2013" name="Proc. Natl. Acad. Sci. U.S.A.">
        <title>Fine-scale variation in meiotic recombination in Mimulus inferred from population shotgun sequencing.</title>
        <authorList>
            <person name="Hellsten U."/>
            <person name="Wright K.M."/>
            <person name="Jenkins J."/>
            <person name="Shu S."/>
            <person name="Yuan Y."/>
            <person name="Wessler S.R."/>
            <person name="Schmutz J."/>
            <person name="Willis J.H."/>
            <person name="Rokhsar D.S."/>
        </authorList>
    </citation>
    <scope>NUCLEOTIDE SEQUENCE [LARGE SCALE GENOMIC DNA]</scope>
    <source>
        <strain evidence="5">cv. DUN x IM62</strain>
    </source>
</reference>
<protein>
    <recommendedName>
        <fullName evidence="6">Ternary complex factor MIP1 leucine-zipper domain-containing protein</fullName>
    </recommendedName>
</protein>
<evidence type="ECO:0008006" key="6">
    <source>
        <dbReference type="Google" id="ProtNLM"/>
    </source>
</evidence>
<evidence type="ECO:0000256" key="1">
    <source>
        <dbReference type="SAM" id="MobiDB-lite"/>
    </source>
</evidence>
<accession>A0A022Q3A5</accession>
<feature type="region of interest" description="Disordered" evidence="1">
    <location>
        <begin position="123"/>
        <end position="143"/>
    </location>
</feature>
<proteinExistence type="predicted"/>
<dbReference type="Pfam" id="PF04784">
    <property type="entry name" value="DUF547"/>
    <property type="match status" value="1"/>
</dbReference>
<feature type="compositionally biased region" description="Polar residues" evidence="1">
    <location>
        <begin position="131"/>
        <end position="143"/>
    </location>
</feature>
<name>A0A022Q3A5_ERYGU</name>
<dbReference type="PANTHER" id="PTHR46248">
    <property type="entry name" value="EXPRESSED PROTEIN"/>
    <property type="match status" value="1"/>
</dbReference>
<evidence type="ECO:0000259" key="3">
    <source>
        <dbReference type="Pfam" id="PF14389"/>
    </source>
</evidence>
<keyword evidence="5" id="KW-1185">Reference proteome</keyword>
<dbReference type="Proteomes" id="UP000030748">
    <property type="component" value="Unassembled WGS sequence"/>
</dbReference>
<feature type="domain" description="Ternary complex factor MIP1 leucine-zipper" evidence="3">
    <location>
        <begin position="23"/>
        <end position="103"/>
    </location>
</feature>
<feature type="domain" description="DUF547" evidence="2">
    <location>
        <begin position="281"/>
        <end position="391"/>
    </location>
</feature>
<dbReference type="eggNOG" id="ENOG502R9AE">
    <property type="taxonomic scope" value="Eukaryota"/>
</dbReference>
<evidence type="ECO:0000259" key="2">
    <source>
        <dbReference type="Pfam" id="PF04784"/>
    </source>
</evidence>
<dbReference type="STRING" id="4155.A0A022Q3A5"/>
<dbReference type="PANTHER" id="PTHR46248:SF9">
    <property type="entry name" value="EXPRESSED PROTEIN"/>
    <property type="match status" value="1"/>
</dbReference>
<organism evidence="4 5">
    <name type="scientific">Erythranthe guttata</name>
    <name type="common">Yellow monkey flower</name>
    <name type="synonym">Mimulus guttatus</name>
    <dbReference type="NCBI Taxonomy" id="4155"/>
    <lineage>
        <taxon>Eukaryota</taxon>
        <taxon>Viridiplantae</taxon>
        <taxon>Streptophyta</taxon>
        <taxon>Embryophyta</taxon>
        <taxon>Tracheophyta</taxon>
        <taxon>Spermatophyta</taxon>
        <taxon>Magnoliopsida</taxon>
        <taxon>eudicotyledons</taxon>
        <taxon>Gunneridae</taxon>
        <taxon>Pentapetalae</taxon>
        <taxon>asterids</taxon>
        <taxon>lamiids</taxon>
        <taxon>Lamiales</taxon>
        <taxon>Phrymaceae</taxon>
        <taxon>Erythranthe</taxon>
    </lineage>
</organism>
<evidence type="ECO:0000313" key="4">
    <source>
        <dbReference type="EMBL" id="EYU20970.1"/>
    </source>
</evidence>
<feature type="region of interest" description="Disordered" evidence="1">
    <location>
        <begin position="1"/>
        <end position="21"/>
    </location>
</feature>
<dbReference type="AlphaFoldDB" id="A0A022Q3A5"/>
<dbReference type="Pfam" id="PF14389">
    <property type="entry name" value="Lzipper-MIP1"/>
    <property type="match status" value="1"/>
</dbReference>
<gene>
    <name evidence="4" type="ORF">MIMGU_mgv1a005816mg</name>
</gene>